<feature type="non-terminal residue" evidence="2">
    <location>
        <position position="149"/>
    </location>
</feature>
<feature type="compositionally biased region" description="Basic residues" evidence="1">
    <location>
        <begin position="30"/>
        <end position="48"/>
    </location>
</feature>
<name>A0A6J4QS81_9ACTN</name>
<accession>A0A6J4QS81</accession>
<feature type="compositionally biased region" description="Low complexity" evidence="1">
    <location>
        <begin position="49"/>
        <end position="59"/>
    </location>
</feature>
<dbReference type="EMBL" id="CADCVH010000039">
    <property type="protein sequence ID" value="CAA9453489.1"/>
    <property type="molecule type" value="Genomic_DNA"/>
</dbReference>
<feature type="compositionally biased region" description="Basic residues" evidence="1">
    <location>
        <begin position="112"/>
        <end position="127"/>
    </location>
</feature>
<feature type="non-terminal residue" evidence="2">
    <location>
        <position position="1"/>
    </location>
</feature>
<protein>
    <submittedName>
        <fullName evidence="2">Uncharacterized protein</fullName>
    </submittedName>
</protein>
<sequence length="149" mass="16339">DDATNSGRPRSVRRRGERRSAAPGPEARRRGLRRLRRAARSRGFRARRSAWSPARPAPAGGTVPARLRGVRLGRRNTTPNQQDGHVGGGGGQPRLGRRQRRARGDRLVPAHRLGRRVRPRPGRRGIPLRRPAVPRPAPCPPRSAADGGV</sequence>
<reference evidence="2" key="1">
    <citation type="submission" date="2020-02" db="EMBL/GenBank/DDBJ databases">
        <authorList>
            <person name="Meier V. D."/>
        </authorList>
    </citation>
    <scope>NUCLEOTIDE SEQUENCE</scope>
    <source>
        <strain evidence="2">AVDCRST_MAG02</strain>
    </source>
</reference>
<gene>
    <name evidence="2" type="ORF">AVDCRST_MAG02-1224</name>
</gene>
<organism evidence="2">
    <name type="scientific">uncultured Rubrobacteraceae bacterium</name>
    <dbReference type="NCBI Taxonomy" id="349277"/>
    <lineage>
        <taxon>Bacteria</taxon>
        <taxon>Bacillati</taxon>
        <taxon>Actinomycetota</taxon>
        <taxon>Rubrobacteria</taxon>
        <taxon>Rubrobacterales</taxon>
        <taxon>Rubrobacteraceae</taxon>
        <taxon>environmental samples</taxon>
    </lineage>
</organism>
<dbReference type="AlphaFoldDB" id="A0A6J4QS81"/>
<feature type="region of interest" description="Disordered" evidence="1">
    <location>
        <begin position="1"/>
        <end position="149"/>
    </location>
</feature>
<evidence type="ECO:0000256" key="1">
    <source>
        <dbReference type="SAM" id="MobiDB-lite"/>
    </source>
</evidence>
<proteinExistence type="predicted"/>
<evidence type="ECO:0000313" key="2">
    <source>
        <dbReference type="EMBL" id="CAA9453489.1"/>
    </source>
</evidence>